<feature type="region of interest" description="Disordered" evidence="1">
    <location>
        <begin position="1"/>
        <end position="20"/>
    </location>
</feature>
<reference evidence="3" key="1">
    <citation type="journal article" date="2013" name="Nat. Genet.">
        <title>The draft genomes of soft-shell turtle and green sea turtle yield insights into the development and evolution of the turtle-specific body plan.</title>
        <authorList>
            <person name="Wang Z."/>
            <person name="Pascual-Anaya J."/>
            <person name="Zadissa A."/>
            <person name="Li W."/>
            <person name="Niimura Y."/>
            <person name="Huang Z."/>
            <person name="Li C."/>
            <person name="White S."/>
            <person name="Xiong Z."/>
            <person name="Fang D."/>
            <person name="Wang B."/>
            <person name="Ming Y."/>
            <person name="Chen Y."/>
            <person name="Zheng Y."/>
            <person name="Kuraku S."/>
            <person name="Pignatelli M."/>
            <person name="Herrero J."/>
            <person name="Beal K."/>
            <person name="Nozawa M."/>
            <person name="Li Q."/>
            <person name="Wang J."/>
            <person name="Zhang H."/>
            <person name="Yu L."/>
            <person name="Shigenobu S."/>
            <person name="Wang J."/>
            <person name="Liu J."/>
            <person name="Flicek P."/>
            <person name="Searle S."/>
            <person name="Wang J."/>
            <person name="Kuratani S."/>
            <person name="Yin Y."/>
            <person name="Aken B."/>
            <person name="Zhang G."/>
            <person name="Irie N."/>
        </authorList>
    </citation>
    <scope>NUCLEOTIDE SEQUENCE [LARGE SCALE GENOMIC DNA]</scope>
</reference>
<evidence type="ECO:0000313" key="2">
    <source>
        <dbReference type="EMBL" id="EMP25534.1"/>
    </source>
</evidence>
<evidence type="ECO:0000313" key="3">
    <source>
        <dbReference type="Proteomes" id="UP000031443"/>
    </source>
</evidence>
<protein>
    <submittedName>
        <fullName evidence="2">Uncharacterized protein</fullName>
    </submittedName>
</protein>
<dbReference type="Proteomes" id="UP000031443">
    <property type="component" value="Unassembled WGS sequence"/>
</dbReference>
<dbReference type="EMBL" id="KB588660">
    <property type="protein sequence ID" value="EMP25534.1"/>
    <property type="molecule type" value="Genomic_DNA"/>
</dbReference>
<organism evidence="2 3">
    <name type="scientific">Chelonia mydas</name>
    <name type="common">Green sea-turtle</name>
    <name type="synonym">Chelonia agassizi</name>
    <dbReference type="NCBI Taxonomy" id="8469"/>
    <lineage>
        <taxon>Eukaryota</taxon>
        <taxon>Metazoa</taxon>
        <taxon>Chordata</taxon>
        <taxon>Craniata</taxon>
        <taxon>Vertebrata</taxon>
        <taxon>Euteleostomi</taxon>
        <taxon>Archelosauria</taxon>
        <taxon>Testudinata</taxon>
        <taxon>Testudines</taxon>
        <taxon>Cryptodira</taxon>
        <taxon>Durocryptodira</taxon>
        <taxon>Americhelydia</taxon>
        <taxon>Chelonioidea</taxon>
        <taxon>Cheloniidae</taxon>
        <taxon>Chelonia</taxon>
    </lineage>
</organism>
<feature type="region of interest" description="Disordered" evidence="1">
    <location>
        <begin position="114"/>
        <end position="145"/>
    </location>
</feature>
<gene>
    <name evidence="2" type="ORF">UY3_17397</name>
</gene>
<proteinExistence type="predicted"/>
<dbReference type="AlphaFoldDB" id="M7AM15"/>
<sequence length="309" mass="30860">MAVPANASSGKEEEEEALISSGCSLPCTPKRSCDSRSNVGADGALIGAGTVNAKPGVGTAIGNTGGTANGAGAKPAACTEKGGRTVAAIGAGIVGVSTVASVEIDAGTKVKRVTGAESPHARDPGCQPNALSSAPNALTAGPTPTSSCGPSLVLLPLSTSPLSGATALRPALAQGLGGVGEGGMDRGKEGREVKSLGTTVLEAHGNKVIHGPEKHHTSSLAGSGARGYDKQLPHRLALHMETIIIKESVLLDFGTKDFRSFFCTDCFFEPGSTDFCCRFSLDESGADDGLCDPSGSLQGSDLGGLDVNT</sequence>
<accession>M7AM15</accession>
<feature type="compositionally biased region" description="Polar residues" evidence="1">
    <location>
        <begin position="129"/>
        <end position="145"/>
    </location>
</feature>
<evidence type="ECO:0000256" key="1">
    <source>
        <dbReference type="SAM" id="MobiDB-lite"/>
    </source>
</evidence>
<keyword evidence="3" id="KW-1185">Reference proteome</keyword>
<name>M7AM15_CHEMY</name>